<dbReference type="GO" id="GO:0005886">
    <property type="term" value="C:plasma membrane"/>
    <property type="evidence" value="ECO:0007669"/>
    <property type="project" value="TreeGrafter"/>
</dbReference>
<dbReference type="GO" id="GO:0034702">
    <property type="term" value="C:monoatomic ion channel complex"/>
    <property type="evidence" value="ECO:0007669"/>
    <property type="project" value="UniProtKB-KW"/>
</dbReference>
<gene>
    <name evidence="15" type="ORF">HLUCCA11_20165</name>
</gene>
<evidence type="ECO:0000256" key="3">
    <source>
        <dbReference type="ARBA" id="ARBA00022538"/>
    </source>
</evidence>
<evidence type="ECO:0000256" key="1">
    <source>
        <dbReference type="ARBA" id="ARBA00004141"/>
    </source>
</evidence>
<keyword evidence="4 12" id="KW-0812">Transmembrane</keyword>
<dbReference type="InterPro" id="IPR016449">
    <property type="entry name" value="K_chnl_inward-rec_Kir"/>
</dbReference>
<feature type="domain" description="Inward rectifier potassium channel C-terminal" evidence="14">
    <location>
        <begin position="149"/>
        <end position="308"/>
    </location>
</feature>
<evidence type="ECO:0000256" key="11">
    <source>
        <dbReference type="SAM" id="MobiDB-lite"/>
    </source>
</evidence>
<name>A0A0P7YRE9_9CYAN</name>
<evidence type="ECO:0000313" key="16">
    <source>
        <dbReference type="Proteomes" id="UP000050465"/>
    </source>
</evidence>
<dbReference type="InterPro" id="IPR041647">
    <property type="entry name" value="IRK_C"/>
</dbReference>
<organism evidence="15 16">
    <name type="scientific">Phormidesmis priestleyi Ana</name>
    <dbReference type="NCBI Taxonomy" id="1666911"/>
    <lineage>
        <taxon>Bacteria</taxon>
        <taxon>Bacillati</taxon>
        <taxon>Cyanobacteriota</taxon>
        <taxon>Cyanophyceae</taxon>
        <taxon>Leptolyngbyales</taxon>
        <taxon>Leptolyngbyaceae</taxon>
        <taxon>Phormidesmis</taxon>
    </lineage>
</organism>
<evidence type="ECO:0000256" key="12">
    <source>
        <dbReference type="SAM" id="Phobius"/>
    </source>
</evidence>
<dbReference type="PANTHER" id="PTHR11767">
    <property type="entry name" value="INWARD RECTIFIER POTASSIUM CHANNEL"/>
    <property type="match status" value="1"/>
</dbReference>
<keyword evidence="10 15" id="KW-0407">Ion channel</keyword>
<keyword evidence="9 12" id="KW-0472">Membrane</keyword>
<evidence type="ECO:0000256" key="10">
    <source>
        <dbReference type="ARBA" id="ARBA00023303"/>
    </source>
</evidence>
<dbReference type="Gene3D" id="1.10.287.70">
    <property type="match status" value="1"/>
</dbReference>
<evidence type="ECO:0000256" key="8">
    <source>
        <dbReference type="ARBA" id="ARBA00023065"/>
    </source>
</evidence>
<dbReference type="Pfam" id="PF17655">
    <property type="entry name" value="IRK_C"/>
    <property type="match status" value="1"/>
</dbReference>
<dbReference type="Pfam" id="PF07885">
    <property type="entry name" value="Ion_trans_2"/>
    <property type="match status" value="1"/>
</dbReference>
<accession>A0A0P7YRE9</accession>
<evidence type="ECO:0000256" key="4">
    <source>
        <dbReference type="ARBA" id="ARBA00022692"/>
    </source>
</evidence>
<keyword evidence="2" id="KW-0813">Transport</keyword>
<sequence>MAIGLLAVGIGLITSSFFAIIHSLYKLSHTCVYTGDSYWGDTYHLLLTMPWLSFISLTSLLYLLINAIFAYVYSLGGEITTVNGEGLQSFQELFFFSVQTMASIGYGAMYPKNVYAHWVVVIESLVGLFFIATTTGLVFARFSLPTARILFSKVAVISPFNGVPTLMFRTANKRKNYILEAQLWVTLVRDEYSAEGDFMRRFHDIQLVRSHTPVYSLSWTAMHQILPGGLLDGDTAETLKRDRAEIIVTLTGLDETLAQTIHARHTFTADDIHWDHRFADILLTNVDGRRVIDFNQFHIIHSISRPRELPSHRQAHPGDQQTQNPDLKRALKRRA</sequence>
<keyword evidence="6" id="KW-0630">Potassium</keyword>
<comment type="caution">
    <text evidence="15">The sequence shown here is derived from an EMBL/GenBank/DDBJ whole genome shotgun (WGS) entry which is preliminary data.</text>
</comment>
<dbReference type="Proteomes" id="UP000050465">
    <property type="component" value="Unassembled WGS sequence"/>
</dbReference>
<comment type="subcellular location">
    <subcellularLocation>
        <location evidence="1">Membrane</location>
        <topology evidence="1">Multi-pass membrane protein</topology>
    </subcellularLocation>
</comment>
<dbReference type="PRINTS" id="PR01320">
    <property type="entry name" value="KIRCHANNEL"/>
</dbReference>
<evidence type="ECO:0000256" key="9">
    <source>
        <dbReference type="ARBA" id="ARBA00023136"/>
    </source>
</evidence>
<feature type="region of interest" description="Disordered" evidence="11">
    <location>
        <begin position="305"/>
        <end position="335"/>
    </location>
</feature>
<dbReference type="EMBL" id="LJZR01000043">
    <property type="protein sequence ID" value="KPQ32889.1"/>
    <property type="molecule type" value="Genomic_DNA"/>
</dbReference>
<proteinExistence type="predicted"/>
<feature type="transmembrane region" description="Helical" evidence="12">
    <location>
        <begin position="43"/>
        <end position="72"/>
    </location>
</feature>
<evidence type="ECO:0000259" key="14">
    <source>
        <dbReference type="Pfam" id="PF17655"/>
    </source>
</evidence>
<evidence type="ECO:0000313" key="15">
    <source>
        <dbReference type="EMBL" id="KPQ32889.1"/>
    </source>
</evidence>
<protein>
    <submittedName>
        <fullName evidence="15">Inward rectifier potassium channel</fullName>
    </submittedName>
</protein>
<dbReference type="PANTHER" id="PTHR11767:SF102">
    <property type="entry name" value="INWARDLY RECTIFYING POTASSIUM CHANNEL 1, ISOFORM F"/>
    <property type="match status" value="1"/>
</dbReference>
<dbReference type="GO" id="GO:1990573">
    <property type="term" value="P:potassium ion import across plasma membrane"/>
    <property type="evidence" value="ECO:0007669"/>
    <property type="project" value="TreeGrafter"/>
</dbReference>
<dbReference type="PATRIC" id="fig|1666911.3.peg.2790"/>
<keyword evidence="7 12" id="KW-1133">Transmembrane helix</keyword>
<evidence type="ECO:0000256" key="7">
    <source>
        <dbReference type="ARBA" id="ARBA00022989"/>
    </source>
</evidence>
<dbReference type="STRING" id="1666911.HLUCCA11_20165"/>
<feature type="domain" description="Potassium channel" evidence="13">
    <location>
        <begin position="66"/>
        <end position="140"/>
    </location>
</feature>
<dbReference type="GO" id="GO:0005242">
    <property type="term" value="F:inward rectifier potassium channel activity"/>
    <property type="evidence" value="ECO:0007669"/>
    <property type="project" value="InterPro"/>
</dbReference>
<evidence type="ECO:0000256" key="6">
    <source>
        <dbReference type="ARBA" id="ARBA00022958"/>
    </source>
</evidence>
<dbReference type="InterPro" id="IPR013099">
    <property type="entry name" value="K_chnl_dom"/>
</dbReference>
<keyword evidence="3" id="KW-0633">Potassium transport</keyword>
<keyword evidence="5" id="KW-0851">Voltage-gated channel</keyword>
<dbReference type="InterPro" id="IPR014756">
    <property type="entry name" value="Ig_E-set"/>
</dbReference>
<keyword evidence="8" id="KW-0406">Ion transport</keyword>
<dbReference type="SUPFAM" id="SSF81296">
    <property type="entry name" value="E set domains"/>
    <property type="match status" value="1"/>
</dbReference>
<evidence type="ECO:0000259" key="13">
    <source>
        <dbReference type="Pfam" id="PF07885"/>
    </source>
</evidence>
<dbReference type="GO" id="GO:0034765">
    <property type="term" value="P:regulation of monoatomic ion transmembrane transport"/>
    <property type="evidence" value="ECO:0007669"/>
    <property type="project" value="TreeGrafter"/>
</dbReference>
<feature type="transmembrane region" description="Helical" evidence="12">
    <location>
        <begin position="115"/>
        <end position="140"/>
    </location>
</feature>
<dbReference type="AlphaFoldDB" id="A0A0P7YRE9"/>
<dbReference type="InterPro" id="IPR013518">
    <property type="entry name" value="K_chnl_inward-rec_Kir_cyto"/>
</dbReference>
<dbReference type="Gene3D" id="2.60.40.1400">
    <property type="entry name" value="G protein-activated inward rectifier potassium channel 1"/>
    <property type="match status" value="1"/>
</dbReference>
<reference evidence="15 16" key="1">
    <citation type="submission" date="2015-09" db="EMBL/GenBank/DDBJ databases">
        <title>Identification and resolution of microdiversity through metagenomic sequencing of parallel consortia.</title>
        <authorList>
            <person name="Nelson W.C."/>
            <person name="Romine M.F."/>
            <person name="Lindemann S.R."/>
        </authorList>
    </citation>
    <scope>NUCLEOTIDE SEQUENCE [LARGE SCALE GENOMIC DNA]</scope>
    <source>
        <strain evidence="15">Ana</strain>
    </source>
</reference>
<evidence type="ECO:0000256" key="5">
    <source>
        <dbReference type="ARBA" id="ARBA00022882"/>
    </source>
</evidence>
<dbReference type="SUPFAM" id="SSF81324">
    <property type="entry name" value="Voltage-gated potassium channels"/>
    <property type="match status" value="1"/>
</dbReference>
<evidence type="ECO:0000256" key="2">
    <source>
        <dbReference type="ARBA" id="ARBA00022448"/>
    </source>
</evidence>